<evidence type="ECO:0000313" key="3">
    <source>
        <dbReference type="Proteomes" id="UP000240568"/>
    </source>
</evidence>
<accession>A0A2H4IBG0</accession>
<protein>
    <submittedName>
        <fullName evidence="2">Uncharacterized protein</fullName>
    </submittedName>
</protein>
<proteinExistence type="predicted"/>
<feature type="compositionally biased region" description="Basic and acidic residues" evidence="1">
    <location>
        <begin position="63"/>
        <end position="82"/>
    </location>
</feature>
<evidence type="ECO:0000256" key="1">
    <source>
        <dbReference type="SAM" id="MobiDB-lite"/>
    </source>
</evidence>
<name>A0A2H4IBG0_9CAUD</name>
<gene>
    <name evidence="2" type="ORF">Y3_255</name>
</gene>
<keyword evidence="3" id="KW-1185">Reference proteome</keyword>
<dbReference type="EMBL" id="KY984068">
    <property type="protein sequence ID" value="ARW58895.1"/>
    <property type="molecule type" value="Genomic_DNA"/>
</dbReference>
<reference evidence="2 3" key="1">
    <citation type="submission" date="2017-04" db="EMBL/GenBank/DDBJ databases">
        <authorList>
            <person name="Afonso C.L."/>
            <person name="Miller P.J."/>
            <person name="Scott M.A."/>
            <person name="Spackman E."/>
            <person name="Goraichik I."/>
            <person name="Dimitrov K.M."/>
            <person name="Suarez D.L."/>
            <person name="Swayne D.E."/>
        </authorList>
    </citation>
    <scope>NUCLEOTIDE SEQUENCE [LARGE SCALE GENOMIC DNA]</scope>
</reference>
<feature type="region of interest" description="Disordered" evidence="1">
    <location>
        <begin position="53"/>
        <end position="89"/>
    </location>
</feature>
<evidence type="ECO:0000313" key="2">
    <source>
        <dbReference type="EMBL" id="ARW58895.1"/>
    </source>
</evidence>
<dbReference type="Proteomes" id="UP000240568">
    <property type="component" value="Segment"/>
</dbReference>
<organism evidence="2 3">
    <name type="scientific">Erwinia phage vB_EamM_Y3</name>
    <dbReference type="NCBI Taxonomy" id="1983553"/>
    <lineage>
        <taxon>Viruses</taxon>
        <taxon>Duplodnaviria</taxon>
        <taxon>Heunggongvirae</taxon>
        <taxon>Uroviricota</taxon>
        <taxon>Caudoviricetes</taxon>
        <taxon>Sasquatchvirus</taxon>
        <taxon>Sasquatchvirus Y3</taxon>
    </lineage>
</organism>
<sequence length="89" mass="10049">MYQYDHDELSVMPLDALYGLAESRNLLDDDAGDDDSDAPDADQLIALIIQDQIDQQQDEDDAADKQRAEDDRDPLINRRDGQDGSDDYC</sequence>